<dbReference type="InterPro" id="IPR010982">
    <property type="entry name" value="Lambda_DNA-bd_dom_sf"/>
</dbReference>
<dbReference type="Proteomes" id="UP001213566">
    <property type="component" value="Unassembled WGS sequence"/>
</dbReference>
<geneLocation type="plasmid" evidence="6">
    <name>pls_1 sequence</name>
</geneLocation>
<dbReference type="Proteomes" id="UP000094723">
    <property type="component" value="Plasmid pLS_2"/>
</dbReference>
<protein>
    <submittedName>
        <fullName evidence="2">DNA-binding protein</fullName>
    </submittedName>
    <submittedName>
        <fullName evidence="3">Helix-turn-helix domain-containing protein</fullName>
    </submittedName>
    <submittedName>
        <fullName evidence="5">Transcriptional regulator</fullName>
    </submittedName>
</protein>
<dbReference type="Proteomes" id="UP000759256">
    <property type="component" value="Unassembled WGS sequence"/>
</dbReference>
<dbReference type="EMBL" id="CP017109">
    <property type="protein sequence ID" value="AOO74566.1"/>
    <property type="molecule type" value="Genomic_DNA"/>
</dbReference>
<reference evidence="5 7" key="2">
    <citation type="submission" date="2017-03" db="EMBL/GenBank/DDBJ databases">
        <title>Phylogenomics and comparative genomics of Lactobacillus salivarius, a mammalian gut commensal.</title>
        <authorList>
            <person name="Harris H.M."/>
        </authorList>
    </citation>
    <scope>NUCLEOTIDE SEQUENCE [LARGE SCALE GENOMIC DNA]</scope>
    <source>
        <strain evidence="5 7">JCM 1047</strain>
    </source>
</reference>
<dbReference type="CDD" id="cd00093">
    <property type="entry name" value="HTH_XRE"/>
    <property type="match status" value="1"/>
</dbReference>
<dbReference type="EMBL" id="JARKHV010000005">
    <property type="protein sequence ID" value="MDF4186658.1"/>
    <property type="molecule type" value="Genomic_DNA"/>
</dbReference>
<accession>A0A1D7TUC6</accession>
<dbReference type="EMBL" id="CP017108">
    <property type="protein sequence ID" value="AOO74336.1"/>
    <property type="molecule type" value="Genomic_DNA"/>
</dbReference>
<dbReference type="SUPFAM" id="SSF47413">
    <property type="entry name" value="lambda repressor-like DNA-binding domains"/>
    <property type="match status" value="1"/>
</dbReference>
<dbReference type="InterPro" id="IPR001387">
    <property type="entry name" value="Cro/C1-type_HTH"/>
</dbReference>
<reference evidence="2 6" key="1">
    <citation type="submission" date="2016-09" db="EMBL/GenBank/DDBJ databases">
        <title>Complete Genome Sequence of Lactobacillus salivarius Jin.</title>
        <authorList>
            <person name="Jin N."/>
            <person name="Li C."/>
            <person name="Wang M."/>
            <person name="Ren D."/>
            <person name="Di Y."/>
            <person name="Pan R."/>
            <person name="Du S."/>
            <person name="Lu H."/>
            <person name="Li X."/>
            <person name="Tian M."/>
        </authorList>
    </citation>
    <scope>NUCLEOTIDE SEQUENCE [LARGE SCALE GENOMIC DNA]</scope>
    <source>
        <strain evidence="2 6">CICC 23174</strain>
        <plasmid evidence="1">pLS_1</plasmid>
        <plasmid evidence="6">pls_1 sequence</plasmid>
        <plasmid evidence="2">pLS_2</plasmid>
        <plasmid evidence="6">pls_2 sequence</plasmid>
    </source>
</reference>
<evidence type="ECO:0000313" key="3">
    <source>
        <dbReference type="EMBL" id="HJG16299.1"/>
    </source>
</evidence>
<evidence type="ECO:0000313" key="1">
    <source>
        <dbReference type="EMBL" id="AOO74336.1"/>
    </source>
</evidence>
<keyword evidence="2" id="KW-0238">DNA-binding</keyword>
<reference evidence="3" key="3">
    <citation type="journal article" date="2021" name="PeerJ">
        <title>Extensive microbial diversity within the chicken gut microbiome revealed by metagenomics and culture.</title>
        <authorList>
            <person name="Gilroy R."/>
            <person name="Ravi A."/>
            <person name="Getino M."/>
            <person name="Pursley I."/>
            <person name="Horton D.L."/>
            <person name="Alikhan N.F."/>
            <person name="Baker D."/>
            <person name="Gharbi K."/>
            <person name="Hall N."/>
            <person name="Watson M."/>
            <person name="Adriaenssens E.M."/>
            <person name="Foster-Nyarko E."/>
            <person name="Jarju S."/>
            <person name="Secka A."/>
            <person name="Antonio M."/>
            <person name="Oren A."/>
            <person name="Chaudhuri R.R."/>
            <person name="La Ragione R."/>
            <person name="Hildebrand F."/>
            <person name="Pallen M.J."/>
        </authorList>
    </citation>
    <scope>NUCLEOTIDE SEQUENCE</scope>
    <source>
        <strain evidence="3">CHK189-29639</strain>
    </source>
</reference>
<evidence type="ECO:0000313" key="5">
    <source>
        <dbReference type="EMBL" id="OQQ89101.1"/>
    </source>
</evidence>
<proteinExistence type="predicted"/>
<organism evidence="2 6">
    <name type="scientific">Ligilactobacillus salivarius</name>
    <dbReference type="NCBI Taxonomy" id="1624"/>
    <lineage>
        <taxon>Bacteria</taxon>
        <taxon>Bacillati</taxon>
        <taxon>Bacillota</taxon>
        <taxon>Bacilli</taxon>
        <taxon>Lactobacillales</taxon>
        <taxon>Lactobacillaceae</taxon>
        <taxon>Ligilactobacillus</taxon>
    </lineage>
</organism>
<evidence type="ECO:0000313" key="7">
    <source>
        <dbReference type="Proteomes" id="UP000192575"/>
    </source>
</evidence>
<sequence>MLVNLINEKKNKKITSKQIANLLNTREATISDKLNGKSRFSFDEAITIQKVFFPEYKLEYLFKHDE</sequence>
<evidence type="ECO:0000313" key="4">
    <source>
        <dbReference type="EMBL" id="MDF4186658.1"/>
    </source>
</evidence>
<dbReference type="EMBL" id="DYVK01000091">
    <property type="protein sequence ID" value="HJG16299.1"/>
    <property type="molecule type" value="Genomic_DNA"/>
</dbReference>
<dbReference type="AlphaFoldDB" id="A0A1D7TUC6"/>
<geneLocation type="plasmid" evidence="2">
    <name>pLS_2</name>
</geneLocation>
<evidence type="ECO:0000313" key="6">
    <source>
        <dbReference type="Proteomes" id="UP000094723"/>
    </source>
</evidence>
<dbReference type="RefSeq" id="WP_003702380.1">
    <property type="nucleotide sequence ID" value="NZ_CANCWW010000006.1"/>
</dbReference>
<geneLocation type="plasmid" evidence="6">
    <name>pls_2 sequence</name>
</geneLocation>
<dbReference type="EMBL" id="NBEF01000034">
    <property type="protein sequence ID" value="OQQ89101.1"/>
    <property type="molecule type" value="Genomic_DNA"/>
</dbReference>
<gene>
    <name evidence="5" type="ORF">B6U56_09865</name>
    <name evidence="1" type="ORF">BHF65_08605</name>
    <name evidence="2" type="ORF">BHF65_09830</name>
    <name evidence="3" type="ORF">K8V06_09230</name>
    <name evidence="4" type="ORF">PV940_06335</name>
</gene>
<dbReference type="Gene3D" id="1.10.260.40">
    <property type="entry name" value="lambda repressor-like DNA-binding domains"/>
    <property type="match status" value="1"/>
</dbReference>
<dbReference type="Proteomes" id="UP000094723">
    <property type="component" value="Plasmid pLS_1"/>
</dbReference>
<reference evidence="3" key="4">
    <citation type="submission" date="2021-09" db="EMBL/GenBank/DDBJ databases">
        <authorList>
            <person name="Gilroy R."/>
        </authorList>
    </citation>
    <scope>NUCLEOTIDE SEQUENCE</scope>
    <source>
        <strain evidence="3">CHK189-29639</strain>
    </source>
</reference>
<dbReference type="Proteomes" id="UP000192575">
    <property type="component" value="Unassembled WGS sequence"/>
</dbReference>
<dbReference type="GO" id="GO:0003677">
    <property type="term" value="F:DNA binding"/>
    <property type="evidence" value="ECO:0007669"/>
    <property type="project" value="UniProtKB-KW"/>
</dbReference>
<keyword evidence="2" id="KW-0614">Plasmid</keyword>
<evidence type="ECO:0000313" key="2">
    <source>
        <dbReference type="EMBL" id="AOO74566.1"/>
    </source>
</evidence>
<reference evidence="4" key="5">
    <citation type="submission" date="2023-02" db="EMBL/GenBank/DDBJ databases">
        <title>Draft Whole-Genome Sequences of competitive exclusion Lactobacillus salivarius strains for Poultry.</title>
        <authorList>
            <person name="Ma L.M."/>
            <person name="Lopez-Guerra N."/>
            <person name="Zhang G."/>
        </authorList>
    </citation>
    <scope>NUCLEOTIDE SEQUENCE</scope>
    <source>
        <strain evidence="4">Salm-9</strain>
    </source>
</reference>
<geneLocation type="plasmid" evidence="1">
    <name>pLS_1</name>
</geneLocation>
<name>A0A1D7TUC6_9LACO</name>